<dbReference type="SMART" id="SM00421">
    <property type="entry name" value="HTH_LUXR"/>
    <property type="match status" value="1"/>
</dbReference>
<dbReference type="SUPFAM" id="SSF46894">
    <property type="entry name" value="C-terminal effector domain of the bipartite response regulators"/>
    <property type="match status" value="1"/>
</dbReference>
<dbReference type="Proteomes" id="UP000247832">
    <property type="component" value="Unassembled WGS sequence"/>
</dbReference>
<dbReference type="CDD" id="cd17535">
    <property type="entry name" value="REC_NarL-like"/>
    <property type="match status" value="1"/>
</dbReference>
<feature type="modified residue" description="4-aspartylphosphate" evidence="5">
    <location>
        <position position="54"/>
    </location>
</feature>
<dbReference type="InterPro" id="IPR016032">
    <property type="entry name" value="Sig_transdc_resp-reg_C-effctor"/>
</dbReference>
<dbReference type="GO" id="GO:0000160">
    <property type="term" value="P:phosphorelay signal transduction system"/>
    <property type="evidence" value="ECO:0007669"/>
    <property type="project" value="InterPro"/>
</dbReference>
<dbReference type="InterPro" id="IPR000792">
    <property type="entry name" value="Tscrpt_reg_LuxR_C"/>
</dbReference>
<dbReference type="SMART" id="SM00448">
    <property type="entry name" value="REC"/>
    <property type="match status" value="1"/>
</dbReference>
<dbReference type="Pfam" id="PF00072">
    <property type="entry name" value="Response_reg"/>
    <property type="match status" value="1"/>
</dbReference>
<evidence type="ECO:0000259" key="6">
    <source>
        <dbReference type="PROSITE" id="PS50043"/>
    </source>
</evidence>
<evidence type="ECO:0000313" key="9">
    <source>
        <dbReference type="Proteomes" id="UP000247832"/>
    </source>
</evidence>
<dbReference type="OrthoDB" id="9808843at2"/>
<dbReference type="InterPro" id="IPR001789">
    <property type="entry name" value="Sig_transdc_resp-reg_receiver"/>
</dbReference>
<protein>
    <submittedName>
        <fullName evidence="8">DNA-binding response regulator</fullName>
    </submittedName>
</protein>
<evidence type="ECO:0000313" key="8">
    <source>
        <dbReference type="EMBL" id="PYI66762.1"/>
    </source>
</evidence>
<dbReference type="AlphaFoldDB" id="A0A2V5L7S7"/>
<feature type="domain" description="HTH luxR-type" evidence="6">
    <location>
        <begin position="147"/>
        <end position="212"/>
    </location>
</feature>
<evidence type="ECO:0000256" key="1">
    <source>
        <dbReference type="ARBA" id="ARBA00022553"/>
    </source>
</evidence>
<feature type="domain" description="Response regulatory" evidence="7">
    <location>
        <begin position="3"/>
        <end position="119"/>
    </location>
</feature>
<dbReference type="PRINTS" id="PR00038">
    <property type="entry name" value="HTHLUXR"/>
</dbReference>
<organism evidence="8 9">
    <name type="scientific">Arthrobacter livingstonensis</name>
    <dbReference type="NCBI Taxonomy" id="670078"/>
    <lineage>
        <taxon>Bacteria</taxon>
        <taxon>Bacillati</taxon>
        <taxon>Actinomycetota</taxon>
        <taxon>Actinomycetes</taxon>
        <taxon>Micrococcales</taxon>
        <taxon>Micrococcaceae</taxon>
        <taxon>Arthrobacter</taxon>
    </lineage>
</organism>
<gene>
    <name evidence="8" type="ORF">CVV68_13235</name>
</gene>
<dbReference type="EMBL" id="QJVD01000013">
    <property type="protein sequence ID" value="PYI66762.1"/>
    <property type="molecule type" value="Genomic_DNA"/>
</dbReference>
<evidence type="ECO:0000256" key="4">
    <source>
        <dbReference type="ARBA" id="ARBA00023163"/>
    </source>
</evidence>
<proteinExistence type="predicted"/>
<dbReference type="PANTHER" id="PTHR43214:SF24">
    <property type="entry name" value="TRANSCRIPTIONAL REGULATORY PROTEIN NARL-RELATED"/>
    <property type="match status" value="1"/>
</dbReference>
<reference evidence="8 9" key="1">
    <citation type="submission" date="2018-05" db="EMBL/GenBank/DDBJ databases">
        <title>Genetic diversity of glacier-inhabiting Cryobacterium bacteria in China and description of Cryobacterium mengkeensis sp. nov. and Arthrobacter glacialis sp. nov.</title>
        <authorList>
            <person name="Liu Q."/>
            <person name="Xin Y.-H."/>
        </authorList>
    </citation>
    <scope>NUCLEOTIDE SEQUENCE [LARGE SCALE GENOMIC DNA]</scope>
    <source>
        <strain evidence="8 9">LI2</strain>
    </source>
</reference>
<dbReference type="Pfam" id="PF00196">
    <property type="entry name" value="GerE"/>
    <property type="match status" value="1"/>
</dbReference>
<keyword evidence="1 5" id="KW-0597">Phosphoprotein</keyword>
<keyword evidence="9" id="KW-1185">Reference proteome</keyword>
<dbReference type="InterPro" id="IPR011006">
    <property type="entry name" value="CheY-like_superfamily"/>
</dbReference>
<name>A0A2V5L7S7_9MICC</name>
<keyword evidence="4" id="KW-0804">Transcription</keyword>
<dbReference type="PROSITE" id="PS00622">
    <property type="entry name" value="HTH_LUXR_1"/>
    <property type="match status" value="1"/>
</dbReference>
<dbReference type="PANTHER" id="PTHR43214">
    <property type="entry name" value="TWO-COMPONENT RESPONSE REGULATOR"/>
    <property type="match status" value="1"/>
</dbReference>
<comment type="caution">
    <text evidence="8">The sequence shown here is derived from an EMBL/GenBank/DDBJ whole genome shotgun (WGS) entry which is preliminary data.</text>
</comment>
<dbReference type="PROSITE" id="PS50110">
    <property type="entry name" value="RESPONSE_REGULATORY"/>
    <property type="match status" value="1"/>
</dbReference>
<evidence type="ECO:0000256" key="2">
    <source>
        <dbReference type="ARBA" id="ARBA00023015"/>
    </source>
</evidence>
<sequence length="223" mass="23529">MIGVVIVDDQPLIRTGLRMIVESQADMFVAGEGGDGAGAVDLARTAAPDVMLLDIRMPGTGGIEAVAGVLAASGATRIIMLTTFDVEHYVYDSLRAGASGFLLKDVTPEHIIAGIRTVVGGDMLLAPGVTRRLVEQYVRRAPQPSGPGEELGRLTEREREVLAEIARGLSNAEIAGRLYVSEGTVKTHVSRLLAKLGLRDRVQAVIAAYELGFVEPGSGKSVP</sequence>
<dbReference type="CDD" id="cd06170">
    <property type="entry name" value="LuxR_C_like"/>
    <property type="match status" value="1"/>
</dbReference>
<evidence type="ECO:0000256" key="3">
    <source>
        <dbReference type="ARBA" id="ARBA00023125"/>
    </source>
</evidence>
<evidence type="ECO:0000256" key="5">
    <source>
        <dbReference type="PROSITE-ProRule" id="PRU00169"/>
    </source>
</evidence>
<dbReference type="Gene3D" id="3.40.50.2300">
    <property type="match status" value="1"/>
</dbReference>
<keyword evidence="2" id="KW-0805">Transcription regulation</keyword>
<dbReference type="GO" id="GO:0003677">
    <property type="term" value="F:DNA binding"/>
    <property type="evidence" value="ECO:0007669"/>
    <property type="project" value="UniProtKB-KW"/>
</dbReference>
<dbReference type="GO" id="GO:0006355">
    <property type="term" value="P:regulation of DNA-templated transcription"/>
    <property type="evidence" value="ECO:0007669"/>
    <property type="project" value="InterPro"/>
</dbReference>
<dbReference type="InterPro" id="IPR039420">
    <property type="entry name" value="WalR-like"/>
</dbReference>
<dbReference type="RefSeq" id="WP_110501479.1">
    <property type="nucleotide sequence ID" value="NZ_QJVD01000013.1"/>
</dbReference>
<accession>A0A2V5L7S7</accession>
<dbReference type="InterPro" id="IPR058245">
    <property type="entry name" value="NreC/VraR/RcsB-like_REC"/>
</dbReference>
<keyword evidence="3 8" id="KW-0238">DNA-binding</keyword>
<dbReference type="PROSITE" id="PS50043">
    <property type="entry name" value="HTH_LUXR_2"/>
    <property type="match status" value="1"/>
</dbReference>
<evidence type="ECO:0000259" key="7">
    <source>
        <dbReference type="PROSITE" id="PS50110"/>
    </source>
</evidence>
<dbReference type="SUPFAM" id="SSF52172">
    <property type="entry name" value="CheY-like"/>
    <property type="match status" value="1"/>
</dbReference>